<dbReference type="Pfam" id="PF07690">
    <property type="entry name" value="MFS_1"/>
    <property type="match status" value="1"/>
</dbReference>
<feature type="transmembrane region" description="Helical" evidence="6">
    <location>
        <begin position="32"/>
        <end position="53"/>
    </location>
</feature>
<feature type="transmembrane region" description="Helical" evidence="6">
    <location>
        <begin position="376"/>
        <end position="397"/>
    </location>
</feature>
<name>A0ABV7YKE1_9ACTN</name>
<feature type="transmembrane region" description="Helical" evidence="6">
    <location>
        <begin position="189"/>
        <end position="208"/>
    </location>
</feature>
<reference evidence="9" key="1">
    <citation type="journal article" date="2019" name="Int. J. Syst. Evol. Microbiol.">
        <title>The Global Catalogue of Microorganisms (GCM) 10K type strain sequencing project: providing services to taxonomists for standard genome sequencing and annotation.</title>
        <authorList>
            <consortium name="The Broad Institute Genomics Platform"/>
            <consortium name="The Broad Institute Genome Sequencing Center for Infectious Disease"/>
            <person name="Wu L."/>
            <person name="Ma J."/>
        </authorList>
    </citation>
    <scope>NUCLEOTIDE SEQUENCE [LARGE SCALE GENOMIC DNA]</scope>
    <source>
        <strain evidence="9">CGMCC 4.7241</strain>
    </source>
</reference>
<feature type="transmembrane region" description="Helical" evidence="6">
    <location>
        <begin position="94"/>
        <end position="115"/>
    </location>
</feature>
<comment type="subcellular location">
    <subcellularLocation>
        <location evidence="1">Cell membrane</location>
        <topology evidence="1">Multi-pass membrane protein</topology>
    </subcellularLocation>
</comment>
<dbReference type="InterPro" id="IPR020846">
    <property type="entry name" value="MFS_dom"/>
</dbReference>
<dbReference type="SUPFAM" id="SSF103473">
    <property type="entry name" value="MFS general substrate transporter"/>
    <property type="match status" value="1"/>
</dbReference>
<evidence type="ECO:0000259" key="7">
    <source>
        <dbReference type="PROSITE" id="PS50850"/>
    </source>
</evidence>
<feature type="transmembrane region" description="Helical" evidence="6">
    <location>
        <begin position="403"/>
        <end position="421"/>
    </location>
</feature>
<organism evidence="8 9">
    <name type="scientific">Tenggerimyces flavus</name>
    <dbReference type="NCBI Taxonomy" id="1708749"/>
    <lineage>
        <taxon>Bacteria</taxon>
        <taxon>Bacillati</taxon>
        <taxon>Actinomycetota</taxon>
        <taxon>Actinomycetes</taxon>
        <taxon>Propionibacteriales</taxon>
        <taxon>Nocardioidaceae</taxon>
        <taxon>Tenggerimyces</taxon>
    </lineage>
</organism>
<evidence type="ECO:0000256" key="3">
    <source>
        <dbReference type="ARBA" id="ARBA00022692"/>
    </source>
</evidence>
<accession>A0ABV7YKE1</accession>
<dbReference type="RefSeq" id="WP_205116687.1">
    <property type="nucleotide sequence ID" value="NZ_JAFBCM010000001.1"/>
</dbReference>
<dbReference type="InterPro" id="IPR011701">
    <property type="entry name" value="MFS"/>
</dbReference>
<evidence type="ECO:0000256" key="2">
    <source>
        <dbReference type="ARBA" id="ARBA00022475"/>
    </source>
</evidence>
<dbReference type="PANTHER" id="PTHR23513">
    <property type="entry name" value="INTEGRAL MEMBRANE EFFLUX PROTEIN-RELATED"/>
    <property type="match status" value="1"/>
</dbReference>
<dbReference type="InterPro" id="IPR036259">
    <property type="entry name" value="MFS_trans_sf"/>
</dbReference>
<feature type="transmembrane region" description="Helical" evidence="6">
    <location>
        <begin position="310"/>
        <end position="328"/>
    </location>
</feature>
<keyword evidence="4 6" id="KW-1133">Transmembrane helix</keyword>
<dbReference type="CDD" id="cd06173">
    <property type="entry name" value="MFS_MefA_like"/>
    <property type="match status" value="1"/>
</dbReference>
<proteinExistence type="predicted"/>
<keyword evidence="9" id="KW-1185">Reference proteome</keyword>
<keyword evidence="2" id="KW-1003">Cell membrane</keyword>
<evidence type="ECO:0000256" key="5">
    <source>
        <dbReference type="ARBA" id="ARBA00023136"/>
    </source>
</evidence>
<dbReference type="PANTHER" id="PTHR23513:SF11">
    <property type="entry name" value="STAPHYLOFERRIN A TRANSPORTER"/>
    <property type="match status" value="1"/>
</dbReference>
<gene>
    <name evidence="8" type="ORF">ACFOUW_32090</name>
</gene>
<evidence type="ECO:0000256" key="1">
    <source>
        <dbReference type="ARBA" id="ARBA00004651"/>
    </source>
</evidence>
<feature type="transmembrane region" description="Helical" evidence="6">
    <location>
        <begin position="334"/>
        <end position="355"/>
    </location>
</feature>
<dbReference type="Gene3D" id="1.20.1250.20">
    <property type="entry name" value="MFS general substrate transporter like domains"/>
    <property type="match status" value="1"/>
</dbReference>
<sequence length="442" mass="46699">MSDQTTVTPPPNGAPRWLRGPLRPFQHGQYRLLAGSLTANVFSDGLWLMAMVWQVIALGGKAGELSLVATGTSVGLVATALIGGVVADRISQRRILMIVELGLTAFGAALAALALTGQLQLWHLVVVATIRGIGGGFYYPAYSAMLPSIIPSEHLLAANGVEGTLRPVIMQAAGPAIASLIVAAYSPGAALAVGAVTQAIAMLFLFFMKPVALRRDTSETKDQHPIRSMLVDLKEGFVYMVRTPWLLATLLFASLMILVMMGPMEVLIPFAIKDRAGGGPQEHAIVMAAFGLSGAAASLFMASRKLPRRYLTWMNVLWGVACLPFVLIGFATNVWVIAGAAFVIGALFSGPMVIWGTLLQRRVPPALLGRVSSLDFFVSLVFMPISMALAGPVSAGIGLAPTFIIAGVLPLVFAVVAVLWARMPADELAHPLDTPAEEPAAK</sequence>
<protein>
    <submittedName>
        <fullName evidence="8">MFS transporter</fullName>
    </submittedName>
</protein>
<keyword evidence="3 6" id="KW-0812">Transmembrane</keyword>
<evidence type="ECO:0000313" key="9">
    <source>
        <dbReference type="Proteomes" id="UP001595699"/>
    </source>
</evidence>
<feature type="transmembrane region" description="Helical" evidence="6">
    <location>
        <begin position="65"/>
        <end position="87"/>
    </location>
</feature>
<keyword evidence="5 6" id="KW-0472">Membrane</keyword>
<evidence type="ECO:0000313" key="8">
    <source>
        <dbReference type="EMBL" id="MFC3765512.1"/>
    </source>
</evidence>
<dbReference type="EMBL" id="JBHRZH010000041">
    <property type="protein sequence ID" value="MFC3765512.1"/>
    <property type="molecule type" value="Genomic_DNA"/>
</dbReference>
<feature type="transmembrane region" description="Helical" evidence="6">
    <location>
        <begin position="284"/>
        <end position="303"/>
    </location>
</feature>
<feature type="domain" description="Major facilitator superfamily (MFS) profile" evidence="7">
    <location>
        <begin position="1"/>
        <end position="425"/>
    </location>
</feature>
<feature type="transmembrane region" description="Helical" evidence="6">
    <location>
        <begin position="245"/>
        <end position="272"/>
    </location>
</feature>
<comment type="caution">
    <text evidence="8">The sequence shown here is derived from an EMBL/GenBank/DDBJ whole genome shotgun (WGS) entry which is preliminary data.</text>
</comment>
<dbReference type="Proteomes" id="UP001595699">
    <property type="component" value="Unassembled WGS sequence"/>
</dbReference>
<dbReference type="PROSITE" id="PS50850">
    <property type="entry name" value="MFS"/>
    <property type="match status" value="1"/>
</dbReference>
<evidence type="ECO:0000256" key="6">
    <source>
        <dbReference type="SAM" id="Phobius"/>
    </source>
</evidence>
<evidence type="ECO:0000256" key="4">
    <source>
        <dbReference type="ARBA" id="ARBA00022989"/>
    </source>
</evidence>